<evidence type="ECO:0000256" key="1">
    <source>
        <dbReference type="ARBA" id="ARBA00004141"/>
    </source>
</evidence>
<protein>
    <submittedName>
        <fullName evidence="8">Transmembrane domain-containing protein</fullName>
    </submittedName>
</protein>
<feature type="transmembrane region" description="Helical" evidence="7">
    <location>
        <begin position="187"/>
        <end position="206"/>
    </location>
</feature>
<feature type="transmembrane region" description="Helical" evidence="7">
    <location>
        <begin position="127"/>
        <end position="144"/>
    </location>
</feature>
<keyword evidence="4 7" id="KW-0812">Transmembrane</keyword>
<evidence type="ECO:0000256" key="7">
    <source>
        <dbReference type="SAM" id="Phobius"/>
    </source>
</evidence>
<name>V6LRT1_9EUKA</name>
<feature type="transmembrane region" description="Helical" evidence="7">
    <location>
        <begin position="302"/>
        <end position="321"/>
    </location>
</feature>
<proteinExistence type="inferred from homology"/>
<organism evidence="8">
    <name type="scientific">Spironucleus salmonicida</name>
    <dbReference type="NCBI Taxonomy" id="348837"/>
    <lineage>
        <taxon>Eukaryota</taxon>
        <taxon>Metamonada</taxon>
        <taxon>Diplomonadida</taxon>
        <taxon>Hexamitidae</taxon>
        <taxon>Hexamitinae</taxon>
        <taxon>Spironucleus</taxon>
    </lineage>
</organism>
<evidence type="ECO:0000256" key="4">
    <source>
        <dbReference type="ARBA" id="ARBA00022692"/>
    </source>
</evidence>
<evidence type="ECO:0000313" key="10">
    <source>
        <dbReference type="Proteomes" id="UP000018208"/>
    </source>
</evidence>
<sequence length="395" mass="44238">MATFSLIVWGYIFGMLFSGASSTLTAKGMSEFTLSPGTGLAPIEFNHPYIQTFFMFIGEFACLGVWLVLECIRKARGKELALLKEGKIFYKFFPHTFLFILPTLCDVAATTLYNIGLFFTIASVYQILRNVTVIFVAMMSACIWKDYRKSFDLPQIIGIVILFVGATIIALATILFQDSSSQARNNVLGIVLVLVGNLFAALFFIVEEISLRKIQTIGLVGVGNEGGWGILIYAILLPIFNNFQDPFSDNKGKNFEDIVAWAYQIQHSVGEMLLHFGYPISVLVFNFTGMEITNHVSAATRATFDACRTILVWIISFIVGWEKWNTSSTLTRFGGFVLVTLGVLIYNNVLMIIPFLRKDNIKQMGKWMGKKCKTVKIDVQEEIQNEVVITTVSNE</sequence>
<reference evidence="9" key="2">
    <citation type="submission" date="2020-12" db="EMBL/GenBank/DDBJ databases">
        <title>New Spironucleus salmonicida genome in near-complete chromosomes.</title>
        <authorList>
            <person name="Xu F."/>
            <person name="Kurt Z."/>
            <person name="Jimenez-Gonzalez A."/>
            <person name="Astvaldsson A."/>
            <person name="Andersson J.O."/>
            <person name="Svard S.G."/>
        </authorList>
    </citation>
    <scope>NUCLEOTIDE SEQUENCE</scope>
    <source>
        <strain evidence="9">ATCC 50377</strain>
    </source>
</reference>
<dbReference type="EMBL" id="AUWU02000003">
    <property type="protein sequence ID" value="KAH0575769.1"/>
    <property type="molecule type" value="Genomic_DNA"/>
</dbReference>
<feature type="transmembrane region" description="Helical" evidence="7">
    <location>
        <begin position="49"/>
        <end position="69"/>
    </location>
</feature>
<reference evidence="8 9" key="1">
    <citation type="journal article" date="2014" name="PLoS Genet.">
        <title>The Genome of Spironucleus salmonicida Highlights a Fish Pathogen Adapted to Fluctuating Environments.</title>
        <authorList>
            <person name="Xu F."/>
            <person name="Jerlstrom-Hultqvist J."/>
            <person name="Einarsson E."/>
            <person name="Astvaldsson A."/>
            <person name="Svard S.G."/>
            <person name="Andersson J.O."/>
        </authorList>
    </citation>
    <scope>NUCLEOTIDE SEQUENCE</scope>
    <source>
        <strain evidence="9">ATCC 50377</strain>
    </source>
</reference>
<keyword evidence="6 7" id="KW-0472">Membrane</keyword>
<keyword evidence="10" id="KW-1185">Reference proteome</keyword>
<keyword evidence="5 7" id="KW-1133">Transmembrane helix</keyword>
<accession>V6LRT1</accession>
<evidence type="ECO:0000256" key="2">
    <source>
        <dbReference type="ARBA" id="ARBA00007863"/>
    </source>
</evidence>
<comment type="similarity">
    <text evidence="2">Belongs to the SLC35F solute transporter family.</text>
</comment>
<dbReference type="PANTHER" id="PTHR13146:SF0">
    <property type="entry name" value="SOLUTE CARRIER FAMILY 35 MEMBER F6"/>
    <property type="match status" value="1"/>
</dbReference>
<gene>
    <name evidence="8" type="ORF">SS50377_12790</name>
    <name evidence="9" type="ORF">SS50377_23409</name>
</gene>
<dbReference type="GO" id="GO:0022857">
    <property type="term" value="F:transmembrane transporter activity"/>
    <property type="evidence" value="ECO:0007669"/>
    <property type="project" value="InterPro"/>
</dbReference>
<dbReference type="AlphaFoldDB" id="V6LRT1"/>
<keyword evidence="3" id="KW-0813">Transport</keyword>
<dbReference type="PANTHER" id="PTHR13146">
    <property type="match status" value="1"/>
</dbReference>
<feature type="transmembrane region" description="Helical" evidence="7">
    <location>
        <begin position="272"/>
        <end position="290"/>
    </location>
</feature>
<feature type="transmembrane region" description="Helical" evidence="7">
    <location>
        <begin position="156"/>
        <end position="175"/>
    </location>
</feature>
<evidence type="ECO:0000256" key="3">
    <source>
        <dbReference type="ARBA" id="ARBA00022448"/>
    </source>
</evidence>
<feature type="transmembrane region" description="Helical" evidence="7">
    <location>
        <begin position="333"/>
        <end position="356"/>
    </location>
</feature>
<dbReference type="VEuPathDB" id="GiardiaDB:SS50377_23409"/>
<dbReference type="GO" id="GO:0016020">
    <property type="term" value="C:membrane"/>
    <property type="evidence" value="ECO:0007669"/>
    <property type="project" value="UniProtKB-SubCell"/>
</dbReference>
<dbReference type="Pfam" id="PF06027">
    <property type="entry name" value="SLC35F"/>
    <property type="match status" value="1"/>
</dbReference>
<evidence type="ECO:0000313" key="8">
    <source>
        <dbReference type="EMBL" id="EST47280.1"/>
    </source>
</evidence>
<dbReference type="Proteomes" id="UP000018208">
    <property type="component" value="Unassembled WGS sequence"/>
</dbReference>
<evidence type="ECO:0000256" key="5">
    <source>
        <dbReference type="ARBA" id="ARBA00022989"/>
    </source>
</evidence>
<dbReference type="InterPro" id="IPR009262">
    <property type="entry name" value="SLC35_F1/F2/F6"/>
</dbReference>
<evidence type="ECO:0000256" key="6">
    <source>
        <dbReference type="ARBA" id="ARBA00023136"/>
    </source>
</evidence>
<feature type="transmembrane region" description="Helical" evidence="7">
    <location>
        <begin position="218"/>
        <end position="240"/>
    </location>
</feature>
<feature type="transmembrane region" description="Helical" evidence="7">
    <location>
        <begin position="97"/>
        <end position="121"/>
    </location>
</feature>
<comment type="subcellular location">
    <subcellularLocation>
        <location evidence="1">Membrane</location>
        <topology evidence="1">Multi-pass membrane protein</topology>
    </subcellularLocation>
</comment>
<dbReference type="OrthoDB" id="29773at2759"/>
<evidence type="ECO:0000313" key="9">
    <source>
        <dbReference type="EMBL" id="KAH0575769.1"/>
    </source>
</evidence>
<dbReference type="EMBL" id="KI546046">
    <property type="protein sequence ID" value="EST47280.1"/>
    <property type="molecule type" value="Genomic_DNA"/>
</dbReference>